<evidence type="ECO:0000313" key="9">
    <source>
        <dbReference type="EMBL" id="MDN5216649.1"/>
    </source>
</evidence>
<dbReference type="InterPro" id="IPR025857">
    <property type="entry name" value="MacB_PCD"/>
</dbReference>
<dbReference type="RefSeq" id="WP_346761987.1">
    <property type="nucleotide sequence ID" value="NZ_JAUJEB010000010.1"/>
</dbReference>
<dbReference type="EMBL" id="JAUJEB010000010">
    <property type="protein sequence ID" value="MDN5216649.1"/>
    <property type="molecule type" value="Genomic_DNA"/>
</dbReference>
<gene>
    <name evidence="9" type="ORF">QQ020_31560</name>
</gene>
<evidence type="ECO:0000256" key="1">
    <source>
        <dbReference type="ARBA" id="ARBA00004651"/>
    </source>
</evidence>
<evidence type="ECO:0000313" key="10">
    <source>
        <dbReference type="Proteomes" id="UP001172083"/>
    </source>
</evidence>
<feature type="transmembrane region" description="Helical" evidence="6">
    <location>
        <begin position="371"/>
        <end position="390"/>
    </location>
</feature>
<feature type="domain" description="MacB-like periplasmic core" evidence="8">
    <location>
        <begin position="18"/>
        <end position="199"/>
    </location>
</feature>
<evidence type="ECO:0000256" key="2">
    <source>
        <dbReference type="ARBA" id="ARBA00022475"/>
    </source>
</evidence>
<keyword evidence="3 6" id="KW-0812">Transmembrane</keyword>
<keyword evidence="2" id="KW-1003">Cell membrane</keyword>
<sequence>MNLFKLTWKNLWSRPLATLLSLILIMLGVGLITFVLQVKRDFEGHMGKNIKGIDMVVGAKGSPLQLILSAVFHIDAPTGNIKLIEAEKLKKNRLVKYAIPLSYGDSYNGYRIVGTDTAFSKLYNARLKTGVLRKETFEVNLGAGVATDLNLKIGDEFSGSHGLVAGGATHDDQNYRVTGIFEASNTVLDQLILTNLESVWDAHNHGAQEAHEDIENDPDHQLADLEITALLVKFRSPMGVIQLPRWVNTQTNMQAAVPSYELKRLTNLMGFGIDTINGVAVIIMIVAGISVFISLLNSLKERQPELALMRSYGASRKQLAATVLLEGLLTSLLGFAGGIALSKTGFFVTVSFFPQSLSLPSSALSLSLSDAYLLLVVVTISFLSALIPVIKSLNINISKTLATS</sequence>
<dbReference type="Pfam" id="PF12704">
    <property type="entry name" value="MacB_PCD"/>
    <property type="match status" value="1"/>
</dbReference>
<keyword evidence="4 6" id="KW-1133">Transmembrane helix</keyword>
<comment type="caution">
    <text evidence="9">The sequence shown here is derived from an EMBL/GenBank/DDBJ whole genome shotgun (WGS) entry which is preliminary data.</text>
</comment>
<dbReference type="PANTHER" id="PTHR43738:SF2">
    <property type="entry name" value="ABC TRANSPORTER PERMEASE"/>
    <property type="match status" value="1"/>
</dbReference>
<dbReference type="Proteomes" id="UP001172083">
    <property type="component" value="Unassembled WGS sequence"/>
</dbReference>
<keyword evidence="5 6" id="KW-0472">Membrane</keyword>
<evidence type="ECO:0000259" key="7">
    <source>
        <dbReference type="Pfam" id="PF02687"/>
    </source>
</evidence>
<dbReference type="InterPro" id="IPR003838">
    <property type="entry name" value="ABC3_permease_C"/>
</dbReference>
<evidence type="ECO:0000256" key="4">
    <source>
        <dbReference type="ARBA" id="ARBA00022989"/>
    </source>
</evidence>
<evidence type="ECO:0000259" key="8">
    <source>
        <dbReference type="Pfam" id="PF12704"/>
    </source>
</evidence>
<dbReference type="Pfam" id="PF02687">
    <property type="entry name" value="FtsX"/>
    <property type="match status" value="1"/>
</dbReference>
<comment type="subcellular location">
    <subcellularLocation>
        <location evidence="1">Cell membrane</location>
        <topology evidence="1">Multi-pass membrane protein</topology>
    </subcellularLocation>
</comment>
<protein>
    <submittedName>
        <fullName evidence="9">ABC transporter permease</fullName>
    </submittedName>
</protein>
<name>A0ABT8LFT2_9BACT</name>
<feature type="transmembrane region" description="Helical" evidence="6">
    <location>
        <begin position="278"/>
        <end position="299"/>
    </location>
</feature>
<accession>A0ABT8LFT2</accession>
<dbReference type="InterPro" id="IPR051125">
    <property type="entry name" value="ABC-4/HrtB_transporter"/>
</dbReference>
<evidence type="ECO:0000256" key="6">
    <source>
        <dbReference type="SAM" id="Phobius"/>
    </source>
</evidence>
<feature type="domain" description="ABC3 transporter permease C-terminal" evidence="7">
    <location>
        <begin position="279"/>
        <end position="397"/>
    </location>
</feature>
<organism evidence="9 10">
    <name type="scientific">Agaribacillus aureus</name>
    <dbReference type="NCBI Taxonomy" id="3051825"/>
    <lineage>
        <taxon>Bacteria</taxon>
        <taxon>Pseudomonadati</taxon>
        <taxon>Bacteroidota</taxon>
        <taxon>Cytophagia</taxon>
        <taxon>Cytophagales</taxon>
        <taxon>Splendidivirgaceae</taxon>
        <taxon>Agaribacillus</taxon>
    </lineage>
</organism>
<proteinExistence type="predicted"/>
<evidence type="ECO:0000256" key="3">
    <source>
        <dbReference type="ARBA" id="ARBA00022692"/>
    </source>
</evidence>
<feature type="transmembrane region" description="Helical" evidence="6">
    <location>
        <begin position="319"/>
        <end position="341"/>
    </location>
</feature>
<feature type="transmembrane region" description="Helical" evidence="6">
    <location>
        <begin position="12"/>
        <end position="36"/>
    </location>
</feature>
<keyword evidence="10" id="KW-1185">Reference proteome</keyword>
<dbReference type="PANTHER" id="PTHR43738">
    <property type="entry name" value="ABC TRANSPORTER, MEMBRANE PROTEIN"/>
    <property type="match status" value="1"/>
</dbReference>
<evidence type="ECO:0000256" key="5">
    <source>
        <dbReference type="ARBA" id="ARBA00023136"/>
    </source>
</evidence>
<reference evidence="9" key="1">
    <citation type="submission" date="2023-06" db="EMBL/GenBank/DDBJ databases">
        <title>Genomic of Agaribacillus aureum.</title>
        <authorList>
            <person name="Wang G."/>
        </authorList>
    </citation>
    <scope>NUCLEOTIDE SEQUENCE</scope>
    <source>
        <strain evidence="9">BMA12</strain>
    </source>
</reference>